<feature type="domain" description="DUF732" evidence="1">
    <location>
        <begin position="335"/>
        <end position="403"/>
    </location>
</feature>
<comment type="caution">
    <text evidence="2">The sequence shown here is derived from an EMBL/GenBank/DDBJ whole genome shotgun (WGS) entry which is preliminary data.</text>
</comment>
<evidence type="ECO:0000313" key="3">
    <source>
        <dbReference type="Proteomes" id="UP000465241"/>
    </source>
</evidence>
<dbReference type="AlphaFoldDB" id="A0A7I9WMS3"/>
<dbReference type="InterPro" id="IPR012337">
    <property type="entry name" value="RNaseH-like_sf"/>
</dbReference>
<dbReference type="GO" id="GO:0003676">
    <property type="term" value="F:nucleic acid binding"/>
    <property type="evidence" value="ECO:0007669"/>
    <property type="project" value="InterPro"/>
</dbReference>
<dbReference type="EMBL" id="BLKT01000003">
    <property type="protein sequence ID" value="GFG58527.1"/>
    <property type="molecule type" value="Genomic_DNA"/>
</dbReference>
<organism evidence="2 3">
    <name type="scientific">Mycolicibacterium murale</name>
    <dbReference type="NCBI Taxonomy" id="182220"/>
    <lineage>
        <taxon>Bacteria</taxon>
        <taxon>Bacillati</taxon>
        <taxon>Actinomycetota</taxon>
        <taxon>Actinomycetes</taxon>
        <taxon>Mycobacteriales</taxon>
        <taxon>Mycobacteriaceae</taxon>
        <taxon>Mycolicibacterium</taxon>
    </lineage>
</organism>
<dbReference type="SUPFAM" id="SSF53098">
    <property type="entry name" value="Ribonuclease H-like"/>
    <property type="match status" value="1"/>
</dbReference>
<reference evidence="2 3" key="1">
    <citation type="journal article" date="2019" name="Emerg. Microbes Infect.">
        <title>Comprehensive subspecies identification of 175 nontuberculous mycobacteria species based on 7547 genomic profiles.</title>
        <authorList>
            <person name="Matsumoto Y."/>
            <person name="Kinjo T."/>
            <person name="Motooka D."/>
            <person name="Nabeya D."/>
            <person name="Jung N."/>
            <person name="Uechi K."/>
            <person name="Horii T."/>
            <person name="Iida T."/>
            <person name="Fujita J."/>
            <person name="Nakamura S."/>
        </authorList>
    </citation>
    <scope>NUCLEOTIDE SEQUENCE [LARGE SCALE GENOMIC DNA]</scope>
    <source>
        <strain evidence="2 3">JCM 13392</strain>
    </source>
</reference>
<dbReference type="Proteomes" id="UP000465241">
    <property type="component" value="Unassembled WGS sequence"/>
</dbReference>
<keyword evidence="3" id="KW-1185">Reference proteome</keyword>
<dbReference type="Gene3D" id="3.30.420.10">
    <property type="entry name" value="Ribonuclease H-like superfamily/Ribonuclease H"/>
    <property type="match status" value="1"/>
</dbReference>
<dbReference type="InterPro" id="IPR036397">
    <property type="entry name" value="RNaseH_sf"/>
</dbReference>
<accession>A0A7I9WMS3</accession>
<gene>
    <name evidence="2" type="ORF">MMUR_26630</name>
</gene>
<protein>
    <recommendedName>
        <fullName evidence="1">DUF732 domain-containing protein</fullName>
    </recommendedName>
</protein>
<proteinExistence type="predicted"/>
<evidence type="ECO:0000313" key="2">
    <source>
        <dbReference type="EMBL" id="GFG58527.1"/>
    </source>
</evidence>
<dbReference type="Pfam" id="PF05305">
    <property type="entry name" value="DUF732"/>
    <property type="match status" value="1"/>
</dbReference>
<sequence>MNDEVRARSTTVALVVVTVRGRVHFYAVDGTQSWSGRVQTSNEDAVVFDAVLDIVADRQGCEHTRIVVRLRPTSRLRAHVRALEAVLPGVSIGTPTEADESLMGAARIGVATTFLSGPPADLPPLVVATDGSLRGNVTGYGWLASSGDFGLRGFRHSTGQVGRSVVLIAELRAINNAVRVLPYQRLTVLTDSRSVQDMVRQWIVGDDVLPTGYATERCPGPEDLVQAQRRMRIHQNRMTCSGCPGTRVGCSMRAPMHWPSWRRGSPAGTAVSRLGSTGSAPWASQWPSRVSSAVVTRLPSFRFSAIQGGTMRIFGCMAGVLAAGAVAFAPPAQADQYEFISFLDDSGVSYASMLDMIEIGKAVCHDLRSGDTPPLVLGRLVNVGFAPAEATLVLVSAVSHLCVDTKPGVNEWAFQQGYTGQAL</sequence>
<evidence type="ECO:0000259" key="1">
    <source>
        <dbReference type="Pfam" id="PF05305"/>
    </source>
</evidence>
<name>A0A7I9WMS3_9MYCO</name>
<dbReference type="RefSeq" id="WP_246243851.1">
    <property type="nucleotide sequence ID" value="NZ_BAAAMC010000056.1"/>
</dbReference>
<dbReference type="InterPro" id="IPR007969">
    <property type="entry name" value="DUF732"/>
</dbReference>